<dbReference type="SMART" id="SM00248">
    <property type="entry name" value="ANK"/>
    <property type="match status" value="4"/>
</dbReference>
<dbReference type="SUPFAM" id="SSF48403">
    <property type="entry name" value="Ankyrin repeat"/>
    <property type="match status" value="1"/>
</dbReference>
<evidence type="ECO:0000256" key="3">
    <source>
        <dbReference type="PROSITE-ProRule" id="PRU00023"/>
    </source>
</evidence>
<dbReference type="PANTHER" id="PTHR24134">
    <property type="entry name" value="ANKYRIN REPEAT-CONTAINING PROTEIN DDB_G0279043"/>
    <property type="match status" value="1"/>
</dbReference>
<dbReference type="PANTHER" id="PTHR24134:SF9">
    <property type="entry name" value="ANKYRIN REPEAT AND SOCS BOX PROTEIN 8"/>
    <property type="match status" value="1"/>
</dbReference>
<name>A0A8B6C7J5_MYTGA</name>
<keyword evidence="1" id="KW-0677">Repeat</keyword>
<gene>
    <name evidence="4" type="ORF">MGAL_10B072578</name>
</gene>
<dbReference type="Proteomes" id="UP000596742">
    <property type="component" value="Unassembled WGS sequence"/>
</dbReference>
<sequence length="236" mass="26925">MIKENQYKSCQSSHFDLEHAVLYGDLEKVRFCLDKGADVNYSQSIWFEDETPLHLAVRYKYPKIVQLLLERDDLHLNKGNKFGDETPLHLAVRFKNPEIVQLFLEREDLDPNKGNKDCDTPLHLAIKGESQEIVKLLLERTDIDPNKVNKTEVNITFITMSSLVPTNKPGVGSRTESNEETHVKNYTLNITKALYKNLEATEINLSIEYKHTAGGIVLTADAVTFELLRLATLKLL</sequence>
<protein>
    <submittedName>
        <fullName evidence="4">Uncharacterized protein</fullName>
    </submittedName>
</protein>
<dbReference type="EMBL" id="UYJE01001268">
    <property type="protein sequence ID" value="VDI00740.1"/>
    <property type="molecule type" value="Genomic_DNA"/>
</dbReference>
<evidence type="ECO:0000313" key="5">
    <source>
        <dbReference type="Proteomes" id="UP000596742"/>
    </source>
</evidence>
<reference evidence="4" key="1">
    <citation type="submission" date="2018-11" db="EMBL/GenBank/DDBJ databases">
        <authorList>
            <person name="Alioto T."/>
            <person name="Alioto T."/>
        </authorList>
    </citation>
    <scope>NUCLEOTIDE SEQUENCE</scope>
</reference>
<evidence type="ECO:0000313" key="4">
    <source>
        <dbReference type="EMBL" id="VDI00740.1"/>
    </source>
</evidence>
<organism evidence="4 5">
    <name type="scientific">Mytilus galloprovincialis</name>
    <name type="common">Mediterranean mussel</name>
    <dbReference type="NCBI Taxonomy" id="29158"/>
    <lineage>
        <taxon>Eukaryota</taxon>
        <taxon>Metazoa</taxon>
        <taxon>Spiralia</taxon>
        <taxon>Lophotrochozoa</taxon>
        <taxon>Mollusca</taxon>
        <taxon>Bivalvia</taxon>
        <taxon>Autobranchia</taxon>
        <taxon>Pteriomorphia</taxon>
        <taxon>Mytilida</taxon>
        <taxon>Mytiloidea</taxon>
        <taxon>Mytilidae</taxon>
        <taxon>Mytilinae</taxon>
        <taxon>Mytilus</taxon>
    </lineage>
</organism>
<keyword evidence="5" id="KW-1185">Reference proteome</keyword>
<dbReference type="InterPro" id="IPR002110">
    <property type="entry name" value="Ankyrin_rpt"/>
</dbReference>
<feature type="repeat" description="ANK" evidence="3">
    <location>
        <begin position="83"/>
        <end position="106"/>
    </location>
</feature>
<dbReference type="Gene3D" id="1.25.40.20">
    <property type="entry name" value="Ankyrin repeat-containing domain"/>
    <property type="match status" value="1"/>
</dbReference>
<evidence type="ECO:0000256" key="2">
    <source>
        <dbReference type="ARBA" id="ARBA00023043"/>
    </source>
</evidence>
<dbReference type="PROSITE" id="PS50297">
    <property type="entry name" value="ANK_REP_REGION"/>
    <property type="match status" value="3"/>
</dbReference>
<feature type="repeat" description="ANK" evidence="3">
    <location>
        <begin position="117"/>
        <end position="140"/>
    </location>
</feature>
<dbReference type="Pfam" id="PF12796">
    <property type="entry name" value="Ank_2"/>
    <property type="match status" value="1"/>
</dbReference>
<accession>A0A8B6C7J5</accession>
<proteinExistence type="predicted"/>
<dbReference type="InterPro" id="IPR036770">
    <property type="entry name" value="Ankyrin_rpt-contain_sf"/>
</dbReference>
<comment type="caution">
    <text evidence="4">The sequence shown here is derived from an EMBL/GenBank/DDBJ whole genome shotgun (WGS) entry which is preliminary data.</text>
</comment>
<dbReference type="Pfam" id="PF13637">
    <property type="entry name" value="Ank_4"/>
    <property type="match status" value="1"/>
</dbReference>
<keyword evidence="2 3" id="KW-0040">ANK repeat</keyword>
<dbReference type="OrthoDB" id="6149411at2759"/>
<evidence type="ECO:0000256" key="1">
    <source>
        <dbReference type="ARBA" id="ARBA00022737"/>
    </source>
</evidence>
<dbReference type="AlphaFoldDB" id="A0A8B6C7J5"/>
<dbReference type="PROSITE" id="PS50088">
    <property type="entry name" value="ANK_REPEAT"/>
    <property type="match status" value="3"/>
</dbReference>
<feature type="repeat" description="ANK" evidence="3">
    <location>
        <begin position="48"/>
        <end position="71"/>
    </location>
</feature>